<feature type="region of interest" description="Disordered" evidence="1">
    <location>
        <begin position="1"/>
        <end position="55"/>
    </location>
</feature>
<dbReference type="AlphaFoldDB" id="A0A1V4J4T4"/>
<accession>A0A1V4J4T4</accession>
<dbReference type="EMBL" id="LSYS01009367">
    <property type="protein sequence ID" value="OPJ67140.1"/>
    <property type="molecule type" value="Genomic_DNA"/>
</dbReference>
<evidence type="ECO:0000313" key="2">
    <source>
        <dbReference type="EMBL" id="OPJ67140.1"/>
    </source>
</evidence>
<feature type="compositionally biased region" description="Polar residues" evidence="1">
    <location>
        <begin position="36"/>
        <end position="49"/>
    </location>
</feature>
<organism evidence="2 3">
    <name type="scientific">Patagioenas fasciata monilis</name>
    <dbReference type="NCBI Taxonomy" id="372326"/>
    <lineage>
        <taxon>Eukaryota</taxon>
        <taxon>Metazoa</taxon>
        <taxon>Chordata</taxon>
        <taxon>Craniata</taxon>
        <taxon>Vertebrata</taxon>
        <taxon>Euteleostomi</taxon>
        <taxon>Archelosauria</taxon>
        <taxon>Archosauria</taxon>
        <taxon>Dinosauria</taxon>
        <taxon>Saurischia</taxon>
        <taxon>Theropoda</taxon>
        <taxon>Coelurosauria</taxon>
        <taxon>Aves</taxon>
        <taxon>Neognathae</taxon>
        <taxon>Neoaves</taxon>
        <taxon>Columbimorphae</taxon>
        <taxon>Columbiformes</taxon>
        <taxon>Columbidae</taxon>
        <taxon>Patagioenas</taxon>
    </lineage>
</organism>
<feature type="compositionally biased region" description="Basic and acidic residues" evidence="1">
    <location>
        <begin position="10"/>
        <end position="31"/>
    </location>
</feature>
<evidence type="ECO:0000313" key="3">
    <source>
        <dbReference type="Proteomes" id="UP000190648"/>
    </source>
</evidence>
<sequence>MGSSQPDLAAKWRTEGRDVKNLPKAMKEASGKSRNRSQVSSLRQPNTDPVNAVKDESLKHGCDGCLKQETDILSV</sequence>
<gene>
    <name evidence="2" type="ORF">AV530_017046</name>
</gene>
<keyword evidence="3" id="KW-1185">Reference proteome</keyword>
<comment type="caution">
    <text evidence="2">The sequence shown here is derived from an EMBL/GenBank/DDBJ whole genome shotgun (WGS) entry which is preliminary data.</text>
</comment>
<proteinExistence type="predicted"/>
<evidence type="ECO:0000256" key="1">
    <source>
        <dbReference type="SAM" id="MobiDB-lite"/>
    </source>
</evidence>
<reference evidence="2 3" key="1">
    <citation type="submission" date="2016-02" db="EMBL/GenBank/DDBJ databases">
        <title>Band-tailed pigeon sequencing and assembly.</title>
        <authorList>
            <person name="Soares A.E."/>
            <person name="Novak B.J."/>
            <person name="Rice E.S."/>
            <person name="O'Connell B."/>
            <person name="Chang D."/>
            <person name="Weber S."/>
            <person name="Shapiro B."/>
        </authorList>
    </citation>
    <scope>NUCLEOTIDE SEQUENCE [LARGE SCALE GENOMIC DNA]</scope>
    <source>
        <strain evidence="2">BTP2013</strain>
        <tissue evidence="2">Blood</tissue>
    </source>
</reference>
<protein>
    <submittedName>
        <fullName evidence="2">Uncharacterized protein</fullName>
    </submittedName>
</protein>
<dbReference type="Proteomes" id="UP000190648">
    <property type="component" value="Unassembled WGS sequence"/>
</dbReference>
<name>A0A1V4J4T4_PATFA</name>